<reference evidence="3 4" key="1">
    <citation type="submission" date="2024-03" db="EMBL/GenBank/DDBJ databases">
        <authorList>
            <person name="Martinez-Hernandez J."/>
        </authorList>
    </citation>
    <scope>NUCLEOTIDE SEQUENCE [LARGE SCALE GENOMIC DNA]</scope>
</reference>
<accession>A0AAV1WLX8</accession>
<evidence type="ECO:0000256" key="2">
    <source>
        <dbReference type="SAM" id="Phobius"/>
    </source>
</evidence>
<organism evidence="3 4">
    <name type="scientific">Lupinus luteus</name>
    <name type="common">European yellow lupine</name>
    <dbReference type="NCBI Taxonomy" id="3873"/>
    <lineage>
        <taxon>Eukaryota</taxon>
        <taxon>Viridiplantae</taxon>
        <taxon>Streptophyta</taxon>
        <taxon>Embryophyta</taxon>
        <taxon>Tracheophyta</taxon>
        <taxon>Spermatophyta</taxon>
        <taxon>Magnoliopsida</taxon>
        <taxon>eudicotyledons</taxon>
        <taxon>Gunneridae</taxon>
        <taxon>Pentapetalae</taxon>
        <taxon>rosids</taxon>
        <taxon>fabids</taxon>
        <taxon>Fabales</taxon>
        <taxon>Fabaceae</taxon>
        <taxon>Papilionoideae</taxon>
        <taxon>50 kb inversion clade</taxon>
        <taxon>genistoids sensu lato</taxon>
        <taxon>core genistoids</taxon>
        <taxon>Genisteae</taxon>
        <taxon>Lupinus</taxon>
    </lineage>
</organism>
<evidence type="ECO:0000256" key="1">
    <source>
        <dbReference type="SAM" id="MobiDB-lite"/>
    </source>
</evidence>
<keyword evidence="2" id="KW-1133">Transmembrane helix</keyword>
<keyword evidence="2" id="KW-0472">Membrane</keyword>
<evidence type="ECO:0000313" key="3">
    <source>
        <dbReference type="EMBL" id="CAL0310339.1"/>
    </source>
</evidence>
<dbReference type="PANTHER" id="PTHR34377:SF3">
    <property type="entry name" value="TETRATRICOPEPTIDE REPEAT (TPR)-LIKE SUPERFAMILY PROTEIN"/>
    <property type="match status" value="1"/>
</dbReference>
<dbReference type="PANTHER" id="PTHR34377">
    <property type="entry name" value="TETRATRICOPEPTIDE REPEAT (TPR)-LIKE SUPERFAMILY PROTEIN"/>
    <property type="match status" value="1"/>
</dbReference>
<evidence type="ECO:0000313" key="4">
    <source>
        <dbReference type="Proteomes" id="UP001497480"/>
    </source>
</evidence>
<proteinExistence type="predicted"/>
<protein>
    <submittedName>
        <fullName evidence="3">Uncharacterized protein</fullName>
    </submittedName>
</protein>
<feature type="compositionally biased region" description="Acidic residues" evidence="1">
    <location>
        <begin position="83"/>
        <end position="107"/>
    </location>
</feature>
<feature type="region of interest" description="Disordered" evidence="1">
    <location>
        <begin position="61"/>
        <end position="131"/>
    </location>
</feature>
<gene>
    <name evidence="3" type="ORF">LLUT_LOCUS11399</name>
</gene>
<dbReference type="Proteomes" id="UP001497480">
    <property type="component" value="Unassembled WGS sequence"/>
</dbReference>
<feature type="compositionally biased region" description="Basic residues" evidence="1">
    <location>
        <begin position="110"/>
        <end position="131"/>
    </location>
</feature>
<comment type="caution">
    <text evidence="3">The sequence shown here is derived from an EMBL/GenBank/DDBJ whole genome shotgun (WGS) entry which is preliminary data.</text>
</comment>
<feature type="transmembrane region" description="Helical" evidence="2">
    <location>
        <begin position="6"/>
        <end position="23"/>
    </location>
</feature>
<keyword evidence="4" id="KW-1185">Reference proteome</keyword>
<dbReference type="EMBL" id="CAXHTB010000008">
    <property type="protein sequence ID" value="CAL0310339.1"/>
    <property type="molecule type" value="Genomic_DNA"/>
</dbReference>
<sequence length="180" mass="20076">MERVNNIFNLTTLIAFTFLALVSKMESQNMNSSAVASVTQRPLCASQFALANYACVKLPFSPGSPSEPPPDSPPDSPPSPDDGGGDDDDGDDDGGDDDDGGGDDDDDDHHHHHDNRRRHEHRHRRRHRHRNRKGLEEEECCRWAKEVDSQCVCELLVLGSSESIDRCLSKKIESIVWEVT</sequence>
<dbReference type="AlphaFoldDB" id="A0AAV1WLX8"/>
<feature type="compositionally biased region" description="Pro residues" evidence="1">
    <location>
        <begin position="65"/>
        <end position="80"/>
    </location>
</feature>
<name>A0AAV1WLX8_LUPLU</name>
<keyword evidence="2" id="KW-0812">Transmembrane</keyword>